<evidence type="ECO:0000259" key="3">
    <source>
        <dbReference type="Pfam" id="PF07223"/>
    </source>
</evidence>
<dbReference type="AlphaFoldDB" id="A0A5B7BUF4"/>
<dbReference type="GO" id="GO:0016301">
    <property type="term" value="F:kinase activity"/>
    <property type="evidence" value="ECO:0007669"/>
    <property type="project" value="UniProtKB-KW"/>
</dbReference>
<keyword evidence="4" id="KW-0418">Kinase</keyword>
<name>A0A5B7BUF4_DAVIN</name>
<dbReference type="PANTHER" id="PTHR31805:SF15">
    <property type="entry name" value="DUF1421 DOMAIN-CONTAINING PROTEIN"/>
    <property type="match status" value="1"/>
</dbReference>
<accession>A0A5B7BUF4</accession>
<feature type="region of interest" description="Disordered" evidence="2">
    <location>
        <begin position="284"/>
        <end position="438"/>
    </location>
</feature>
<keyword evidence="4" id="KW-0808">Transferase</keyword>
<dbReference type="Pfam" id="PF07223">
    <property type="entry name" value="DUF1421"/>
    <property type="match status" value="1"/>
</dbReference>
<feature type="compositionally biased region" description="Pro residues" evidence="2">
    <location>
        <begin position="285"/>
        <end position="297"/>
    </location>
</feature>
<reference evidence="4" key="1">
    <citation type="submission" date="2019-08" db="EMBL/GenBank/DDBJ databases">
        <title>Reference gene set and small RNA set construction with multiple tissues from Davidia involucrata Baill.</title>
        <authorList>
            <person name="Yang H."/>
            <person name="Zhou C."/>
            <person name="Li G."/>
            <person name="Wang J."/>
            <person name="Gao P."/>
            <person name="Wang M."/>
            <person name="Wang R."/>
            <person name="Zhao Y."/>
        </authorList>
    </citation>
    <scope>NUCLEOTIDE SEQUENCE</scope>
    <source>
        <tissue evidence="4">Mixed with DoveR01_LX</tissue>
    </source>
</reference>
<feature type="compositionally biased region" description="Polar residues" evidence="2">
    <location>
        <begin position="354"/>
        <end position="395"/>
    </location>
</feature>
<protein>
    <submittedName>
        <fullName evidence="4">Putative proline-rich receptor-like protein kinase PERK10 isoform X1</fullName>
    </submittedName>
</protein>
<gene>
    <name evidence="4" type="ORF">Din_041549</name>
</gene>
<proteinExistence type="predicted"/>
<dbReference type="PANTHER" id="PTHR31805">
    <property type="entry name" value="RECEPTOR-LIKE KINASE, PUTATIVE (DUF1421)-RELATED"/>
    <property type="match status" value="1"/>
</dbReference>
<evidence type="ECO:0000256" key="1">
    <source>
        <dbReference type="SAM" id="Coils"/>
    </source>
</evidence>
<keyword evidence="4" id="KW-0675">Receptor</keyword>
<feature type="domain" description="DUF1421" evidence="3">
    <location>
        <begin position="474"/>
        <end position="517"/>
    </location>
</feature>
<sequence>MMGSSQFMDKQKMEFSRSPTKGFFDFSNLHDESEEEYDDDDHSYGFHPIRPIGTSQSDPDAFRNCSSTDRIDSVKVTREKIGMALISEIDRMMKDHVNNLLHAVDGISARLSQLETKTRQLENAVDDLKDSTEYNHGRTDGKLRQLENMLREVQDGIHFLRDKQEIAETQLQLDKIQGSKGSPQSEDQKSAVQTESMQQTSSSASQQSHRPLPIPGALSIAHATLSPSIPSTLPYQNPPPGGVPVAAQLPTQIPYNLIPSAPQAESYHVPSGGQTLETTHQQYHVPPPQQAQPPPPAADHLYQPAPQFPQVSQSTQLSQLHPPVGAVNPQNHLPLSHHPAGTPYMPSPSCPPSILQSFSQPPGVAPTQQFYVGSTQQMHDQHLSRPNSNFPTGYSHTPGPANFSKMHPYGGSPLHYSNSTMIPSQLSPSSSVSSGGNNYSRLPKAQILPHALPMAASIDGGSGSVESGKKVPNDDVVDKVTAMGFRRDLVRATVRKLTENGQSVDLNVVLDKLMSNGNMQPQKG</sequence>
<feature type="coiled-coil region" evidence="1">
    <location>
        <begin position="104"/>
        <end position="163"/>
    </location>
</feature>
<dbReference type="InterPro" id="IPR010820">
    <property type="entry name" value="DUF1421"/>
</dbReference>
<feature type="compositionally biased region" description="Polar residues" evidence="2">
    <location>
        <begin position="309"/>
        <end position="319"/>
    </location>
</feature>
<feature type="region of interest" description="Disordered" evidence="2">
    <location>
        <begin position="176"/>
        <end position="214"/>
    </location>
</feature>
<evidence type="ECO:0000313" key="4">
    <source>
        <dbReference type="EMBL" id="MPA72108.1"/>
    </source>
</evidence>
<keyword evidence="1" id="KW-0175">Coiled coil</keyword>
<organism evidence="4">
    <name type="scientific">Davidia involucrata</name>
    <name type="common">Dove tree</name>
    <dbReference type="NCBI Taxonomy" id="16924"/>
    <lineage>
        <taxon>Eukaryota</taxon>
        <taxon>Viridiplantae</taxon>
        <taxon>Streptophyta</taxon>
        <taxon>Embryophyta</taxon>
        <taxon>Tracheophyta</taxon>
        <taxon>Spermatophyta</taxon>
        <taxon>Magnoliopsida</taxon>
        <taxon>eudicotyledons</taxon>
        <taxon>Gunneridae</taxon>
        <taxon>Pentapetalae</taxon>
        <taxon>asterids</taxon>
        <taxon>Cornales</taxon>
        <taxon>Nyssaceae</taxon>
        <taxon>Davidia</taxon>
    </lineage>
</organism>
<evidence type="ECO:0000256" key="2">
    <source>
        <dbReference type="SAM" id="MobiDB-lite"/>
    </source>
</evidence>
<dbReference type="EMBL" id="GHES01041549">
    <property type="protein sequence ID" value="MPA72108.1"/>
    <property type="molecule type" value="Transcribed_RNA"/>
</dbReference>
<feature type="compositionally biased region" description="Low complexity" evidence="2">
    <location>
        <begin position="419"/>
        <end position="438"/>
    </location>
</feature>
<feature type="compositionally biased region" description="Low complexity" evidence="2">
    <location>
        <begin position="193"/>
        <end position="208"/>
    </location>
</feature>